<feature type="binding site" evidence="11">
    <location>
        <position position="262"/>
    </location>
    <ligand>
        <name>Mg(2+)</name>
        <dbReference type="ChEBI" id="CHEBI:18420"/>
    </ligand>
</feature>
<dbReference type="EMBL" id="LT629740">
    <property type="protein sequence ID" value="SDS04989.1"/>
    <property type="molecule type" value="Genomic_DNA"/>
</dbReference>
<evidence type="ECO:0000256" key="7">
    <source>
        <dbReference type="ARBA" id="ARBA00022842"/>
    </source>
</evidence>
<feature type="binding site" evidence="11">
    <location>
        <position position="266"/>
    </location>
    <ligand>
        <name>Mg(2+)</name>
        <dbReference type="ChEBI" id="CHEBI:18420"/>
    </ligand>
</feature>
<evidence type="ECO:0000256" key="3">
    <source>
        <dbReference type="ARBA" id="ARBA00022630"/>
    </source>
</evidence>
<dbReference type="InterPro" id="IPR003374">
    <property type="entry name" value="ApbE-like_sf"/>
</dbReference>
<dbReference type="Gene3D" id="3.10.520.10">
    <property type="entry name" value="ApbE-like domains"/>
    <property type="match status" value="1"/>
</dbReference>
<evidence type="ECO:0000256" key="1">
    <source>
        <dbReference type="ARBA" id="ARBA00011955"/>
    </source>
</evidence>
<dbReference type="EC" id="2.7.1.180" evidence="1 10"/>
<sequence length="307" mass="33542">MLAVKTLRSNLNIFRRSIWLMGNQFEISLVANDLIWAESKITDAINEINRVDKLLSALGDNSKVNEINRNAGVKPVKVDPEIFRLIDRSLQISALTYGAFDITYVSADKAADVKPSAFVNTYSNYKNVVLDPQAVTVFLKEKGMRISFASIGKGYAADRAKYILQMQGVSSGVINAGGDLLTWGTQPNNADWTIGAADPELQTQPFANLNIGNMCIATSVNAERHAAISNRPQVNMVNAKKGFPVSEIMRVSVISPTAELSDAMATPIMNMGVNAGLYLINQLNQISCLIIDDHNRIYTSKGIDKAD</sequence>
<comment type="catalytic activity">
    <reaction evidence="9 10">
        <text>L-threonyl-[protein] + FAD = FMN-L-threonyl-[protein] + AMP + H(+)</text>
        <dbReference type="Rhea" id="RHEA:36847"/>
        <dbReference type="Rhea" id="RHEA-COMP:11060"/>
        <dbReference type="Rhea" id="RHEA-COMP:11061"/>
        <dbReference type="ChEBI" id="CHEBI:15378"/>
        <dbReference type="ChEBI" id="CHEBI:30013"/>
        <dbReference type="ChEBI" id="CHEBI:57692"/>
        <dbReference type="ChEBI" id="CHEBI:74257"/>
        <dbReference type="ChEBI" id="CHEBI:456215"/>
        <dbReference type="EC" id="2.7.1.180"/>
    </reaction>
</comment>
<keyword evidence="13" id="KW-1185">Reference proteome</keyword>
<dbReference type="GO" id="GO:0016740">
    <property type="term" value="F:transferase activity"/>
    <property type="evidence" value="ECO:0007669"/>
    <property type="project" value="UniProtKB-UniRule"/>
</dbReference>
<keyword evidence="4 10" id="KW-0808">Transferase</keyword>
<dbReference type="AlphaFoldDB" id="A0A1H1P318"/>
<keyword evidence="3 10" id="KW-0285">Flavoprotein</keyword>
<keyword evidence="6 10" id="KW-0274">FAD</keyword>
<evidence type="ECO:0000256" key="2">
    <source>
        <dbReference type="ARBA" id="ARBA00016337"/>
    </source>
</evidence>
<evidence type="ECO:0000256" key="6">
    <source>
        <dbReference type="ARBA" id="ARBA00022827"/>
    </source>
</evidence>
<keyword evidence="7 10" id="KW-0460">Magnesium</keyword>
<accession>A0A1H1P318</accession>
<keyword evidence="12" id="KW-0449">Lipoprotein</keyword>
<evidence type="ECO:0000313" key="12">
    <source>
        <dbReference type="EMBL" id="SDS04989.1"/>
    </source>
</evidence>
<keyword evidence="5 10" id="KW-0479">Metal-binding</keyword>
<dbReference type="RefSeq" id="WP_091368559.1">
    <property type="nucleotide sequence ID" value="NZ_LT629740.1"/>
</dbReference>
<dbReference type="PANTHER" id="PTHR30040:SF2">
    <property type="entry name" value="FAD:PROTEIN FMN TRANSFERASE"/>
    <property type="match status" value="1"/>
</dbReference>
<evidence type="ECO:0000256" key="5">
    <source>
        <dbReference type="ARBA" id="ARBA00022723"/>
    </source>
</evidence>
<comment type="similarity">
    <text evidence="10">Belongs to the ApbE family.</text>
</comment>
<dbReference type="PIRSF" id="PIRSF006268">
    <property type="entry name" value="ApbE"/>
    <property type="match status" value="1"/>
</dbReference>
<proteinExistence type="inferred from homology"/>
<dbReference type="Proteomes" id="UP000199679">
    <property type="component" value="Chromosome I"/>
</dbReference>
<reference evidence="12 13" key="1">
    <citation type="submission" date="2016-10" db="EMBL/GenBank/DDBJ databases">
        <authorList>
            <person name="de Groot N.N."/>
        </authorList>
    </citation>
    <scope>NUCLEOTIDE SEQUENCE [LARGE SCALE GENOMIC DNA]</scope>
    <source>
        <strain evidence="12 13">MP1X4</strain>
    </source>
</reference>
<dbReference type="OrthoDB" id="9778595at2"/>
<protein>
    <recommendedName>
        <fullName evidence="2 10">FAD:protein FMN transferase</fullName>
        <ecNumber evidence="1 10">2.7.1.180</ecNumber>
    </recommendedName>
    <alternativeName>
        <fullName evidence="8 10">Flavin transferase</fullName>
    </alternativeName>
</protein>
<evidence type="ECO:0000256" key="11">
    <source>
        <dbReference type="PIRSR" id="PIRSR006268-2"/>
    </source>
</evidence>
<evidence type="ECO:0000256" key="9">
    <source>
        <dbReference type="ARBA" id="ARBA00048540"/>
    </source>
</evidence>
<name>A0A1H1P318_MUCMA</name>
<evidence type="ECO:0000256" key="10">
    <source>
        <dbReference type="PIRNR" id="PIRNR006268"/>
    </source>
</evidence>
<dbReference type="SUPFAM" id="SSF143631">
    <property type="entry name" value="ApbE-like"/>
    <property type="match status" value="1"/>
</dbReference>
<feature type="binding site" evidence="11">
    <location>
        <position position="150"/>
    </location>
    <ligand>
        <name>Mg(2+)</name>
        <dbReference type="ChEBI" id="CHEBI:18420"/>
    </ligand>
</feature>
<organism evidence="12 13">
    <name type="scientific">Mucilaginibacter mallensis</name>
    <dbReference type="NCBI Taxonomy" id="652787"/>
    <lineage>
        <taxon>Bacteria</taxon>
        <taxon>Pseudomonadati</taxon>
        <taxon>Bacteroidota</taxon>
        <taxon>Sphingobacteriia</taxon>
        <taxon>Sphingobacteriales</taxon>
        <taxon>Sphingobacteriaceae</taxon>
        <taxon>Mucilaginibacter</taxon>
    </lineage>
</organism>
<dbReference type="Pfam" id="PF02424">
    <property type="entry name" value="ApbE"/>
    <property type="match status" value="1"/>
</dbReference>
<gene>
    <name evidence="12" type="ORF">SAMN05216490_0445</name>
</gene>
<dbReference type="STRING" id="652787.SAMN05216490_0445"/>
<dbReference type="InterPro" id="IPR024932">
    <property type="entry name" value="ApbE"/>
</dbReference>
<dbReference type="GO" id="GO:0046872">
    <property type="term" value="F:metal ion binding"/>
    <property type="evidence" value="ECO:0007669"/>
    <property type="project" value="UniProtKB-UniRule"/>
</dbReference>
<evidence type="ECO:0000256" key="8">
    <source>
        <dbReference type="ARBA" id="ARBA00031306"/>
    </source>
</evidence>
<dbReference type="PANTHER" id="PTHR30040">
    <property type="entry name" value="THIAMINE BIOSYNTHESIS LIPOPROTEIN APBE"/>
    <property type="match status" value="1"/>
</dbReference>
<comment type="cofactor">
    <cofactor evidence="11">
        <name>Mg(2+)</name>
        <dbReference type="ChEBI" id="CHEBI:18420"/>
    </cofactor>
    <cofactor evidence="11">
        <name>Mn(2+)</name>
        <dbReference type="ChEBI" id="CHEBI:29035"/>
    </cofactor>
    <text evidence="11">Magnesium. Can also use manganese.</text>
</comment>
<evidence type="ECO:0000256" key="4">
    <source>
        <dbReference type="ARBA" id="ARBA00022679"/>
    </source>
</evidence>
<evidence type="ECO:0000313" key="13">
    <source>
        <dbReference type="Proteomes" id="UP000199679"/>
    </source>
</evidence>